<feature type="transmembrane region" description="Helical" evidence="2">
    <location>
        <begin position="124"/>
        <end position="141"/>
    </location>
</feature>
<keyword evidence="2" id="KW-1133">Transmembrane helix</keyword>
<dbReference type="AlphaFoldDB" id="F7NJV8"/>
<accession>F7NJV8</accession>
<feature type="compositionally biased region" description="Polar residues" evidence="1">
    <location>
        <begin position="1"/>
        <end position="11"/>
    </location>
</feature>
<evidence type="ECO:0000256" key="2">
    <source>
        <dbReference type="SAM" id="Phobius"/>
    </source>
</evidence>
<evidence type="ECO:0000256" key="1">
    <source>
        <dbReference type="SAM" id="MobiDB-lite"/>
    </source>
</evidence>
<gene>
    <name evidence="3" type="ORF">ALO_11839</name>
</gene>
<keyword evidence="2" id="KW-0472">Membrane</keyword>
<dbReference type="EMBL" id="AFGF01000101">
    <property type="protein sequence ID" value="EGO63690.1"/>
    <property type="molecule type" value="Genomic_DNA"/>
</dbReference>
<evidence type="ECO:0000313" key="4">
    <source>
        <dbReference type="Proteomes" id="UP000003240"/>
    </source>
</evidence>
<reference evidence="3 4" key="1">
    <citation type="journal article" date="2011" name="EMBO J.">
        <title>Structural diversity of bacterial flagellar motors.</title>
        <authorList>
            <person name="Chen S."/>
            <person name="Beeby M."/>
            <person name="Murphy G.E."/>
            <person name="Leadbetter J.R."/>
            <person name="Hendrixson D.R."/>
            <person name="Briegel A."/>
            <person name="Li Z."/>
            <person name="Shi J."/>
            <person name="Tocheva E.I."/>
            <person name="Muller A."/>
            <person name="Dobro M.J."/>
            <person name="Jensen G.J."/>
        </authorList>
    </citation>
    <scope>NUCLEOTIDE SEQUENCE [LARGE SCALE GENOMIC DNA]</scope>
    <source>
        <strain evidence="3 4">DSM 6540</strain>
    </source>
</reference>
<dbReference type="OrthoDB" id="1680725at2"/>
<name>F7NJV8_9FIRM</name>
<feature type="compositionally biased region" description="Basic and acidic residues" evidence="1">
    <location>
        <begin position="12"/>
        <end position="25"/>
    </location>
</feature>
<protein>
    <submittedName>
        <fullName evidence="3">Uncharacterized protein</fullName>
    </submittedName>
</protein>
<feature type="region of interest" description="Disordered" evidence="1">
    <location>
        <begin position="187"/>
        <end position="206"/>
    </location>
</feature>
<proteinExistence type="predicted"/>
<feature type="region of interest" description="Disordered" evidence="1">
    <location>
        <begin position="1"/>
        <end position="41"/>
    </location>
</feature>
<keyword evidence="2" id="KW-0812">Transmembrane</keyword>
<organism evidence="3 4">
    <name type="scientific">Acetonema longum DSM 6540</name>
    <dbReference type="NCBI Taxonomy" id="1009370"/>
    <lineage>
        <taxon>Bacteria</taxon>
        <taxon>Bacillati</taxon>
        <taxon>Bacillota</taxon>
        <taxon>Negativicutes</taxon>
        <taxon>Acetonemataceae</taxon>
        <taxon>Acetonema</taxon>
    </lineage>
</organism>
<dbReference type="Proteomes" id="UP000003240">
    <property type="component" value="Unassembled WGS sequence"/>
</dbReference>
<evidence type="ECO:0000313" key="3">
    <source>
        <dbReference type="EMBL" id="EGO63690.1"/>
    </source>
</evidence>
<sequence>MEIQENPANSGERQEFIRQERENSRSRRMRQQVMEGSNEETAGQLEQVFAAKLSTLRQNEKALAAVSDPYARRVLENMIREERSQLLYLAELTELLEEGPGMGSIGRMRRQLTHRLRTGGGKNIAYGLGAILAGALLLPAMRDTLRPLGVKVTEGIMDLSERAQALVAGVREDMEDMISEAQFEKFKQSIDSEMEDETGPEPPLDS</sequence>
<keyword evidence="4" id="KW-1185">Reference proteome</keyword>
<dbReference type="eggNOG" id="ENOG503331J">
    <property type="taxonomic scope" value="Bacteria"/>
</dbReference>
<dbReference type="STRING" id="1009370.ALO_11839"/>
<dbReference type="RefSeq" id="WP_004095855.1">
    <property type="nucleotide sequence ID" value="NZ_AFGF01000101.1"/>
</dbReference>
<comment type="caution">
    <text evidence="3">The sequence shown here is derived from an EMBL/GenBank/DDBJ whole genome shotgun (WGS) entry which is preliminary data.</text>
</comment>